<dbReference type="OrthoDB" id="9813612at2"/>
<evidence type="ECO:0000256" key="2">
    <source>
        <dbReference type="ARBA" id="ARBA00005011"/>
    </source>
</evidence>
<evidence type="ECO:0000256" key="9">
    <source>
        <dbReference type="HAMAP-Rule" id="MF_01023"/>
    </source>
</evidence>
<evidence type="ECO:0000259" key="10">
    <source>
        <dbReference type="Pfam" id="PF00155"/>
    </source>
</evidence>
<dbReference type="RefSeq" id="WP_125555857.1">
    <property type="nucleotide sequence ID" value="NZ_RBVX01000008.1"/>
</dbReference>
<dbReference type="HAMAP" id="MF_01023">
    <property type="entry name" value="HisC_aminotrans_2"/>
    <property type="match status" value="1"/>
</dbReference>
<evidence type="ECO:0000256" key="3">
    <source>
        <dbReference type="ARBA" id="ARBA00011738"/>
    </source>
</evidence>
<dbReference type="PANTHER" id="PTHR43643:SF3">
    <property type="entry name" value="HISTIDINOL-PHOSPHATE AMINOTRANSFERASE"/>
    <property type="match status" value="1"/>
</dbReference>
<keyword evidence="4 9" id="KW-0032">Aminotransferase</keyword>
<organism evidence="11 12">
    <name type="scientific">Salibacterium salarium</name>
    <dbReference type="NCBI Taxonomy" id="284579"/>
    <lineage>
        <taxon>Bacteria</taxon>
        <taxon>Bacillati</taxon>
        <taxon>Bacillota</taxon>
        <taxon>Bacilli</taxon>
        <taxon>Bacillales</taxon>
        <taxon>Bacillaceae</taxon>
    </lineage>
</organism>
<dbReference type="NCBIfam" id="TIGR01141">
    <property type="entry name" value="hisC"/>
    <property type="match status" value="1"/>
</dbReference>
<evidence type="ECO:0000256" key="7">
    <source>
        <dbReference type="ARBA" id="ARBA00023102"/>
    </source>
</evidence>
<comment type="cofactor">
    <cofactor evidence="1 9">
        <name>pyridoxal 5'-phosphate</name>
        <dbReference type="ChEBI" id="CHEBI:597326"/>
    </cofactor>
</comment>
<gene>
    <name evidence="9" type="primary">hisC</name>
    <name evidence="11" type="ORF">D7Z54_10840</name>
</gene>
<dbReference type="Gene3D" id="3.90.1150.10">
    <property type="entry name" value="Aspartate Aminotransferase, domain 1"/>
    <property type="match status" value="1"/>
</dbReference>
<protein>
    <recommendedName>
        <fullName evidence="9">Histidinol-phosphate aminotransferase</fullName>
        <ecNumber evidence="9">2.6.1.9</ecNumber>
    </recommendedName>
    <alternativeName>
        <fullName evidence="9">Imidazole acetol-phosphate transaminase</fullName>
    </alternativeName>
</protein>
<evidence type="ECO:0000313" key="12">
    <source>
        <dbReference type="Proteomes" id="UP000275076"/>
    </source>
</evidence>
<comment type="catalytic activity">
    <reaction evidence="8 9">
        <text>L-histidinol phosphate + 2-oxoglutarate = 3-(imidazol-4-yl)-2-oxopropyl phosphate + L-glutamate</text>
        <dbReference type="Rhea" id="RHEA:23744"/>
        <dbReference type="ChEBI" id="CHEBI:16810"/>
        <dbReference type="ChEBI" id="CHEBI:29985"/>
        <dbReference type="ChEBI" id="CHEBI:57766"/>
        <dbReference type="ChEBI" id="CHEBI:57980"/>
        <dbReference type="EC" id="2.6.1.9"/>
    </reaction>
</comment>
<dbReference type="EMBL" id="RBVX01000008">
    <property type="protein sequence ID" value="RSL33453.1"/>
    <property type="molecule type" value="Genomic_DNA"/>
</dbReference>
<dbReference type="PANTHER" id="PTHR43643">
    <property type="entry name" value="HISTIDINOL-PHOSPHATE AMINOTRANSFERASE 2"/>
    <property type="match status" value="1"/>
</dbReference>
<evidence type="ECO:0000256" key="8">
    <source>
        <dbReference type="ARBA" id="ARBA00047481"/>
    </source>
</evidence>
<keyword evidence="9" id="KW-0028">Amino-acid biosynthesis</keyword>
<keyword evidence="12" id="KW-1185">Reference proteome</keyword>
<accession>A0A3R9WTV0</accession>
<evidence type="ECO:0000256" key="4">
    <source>
        <dbReference type="ARBA" id="ARBA00022576"/>
    </source>
</evidence>
<dbReference type="InterPro" id="IPR004839">
    <property type="entry name" value="Aminotransferase_I/II_large"/>
</dbReference>
<dbReference type="SUPFAM" id="SSF53383">
    <property type="entry name" value="PLP-dependent transferases"/>
    <property type="match status" value="1"/>
</dbReference>
<sequence>MKVKQQLLGMKPYKPGKPMEEVKRELGLTEVYKMASNENPYGASPSVQVAIKEMAEQPQIYPDGYASDIRAAVARHLNVLPSQLIFGAGSDEVILMLCRAFLTPDTNTVMASPTFSQYKHNAVIEGAEIREVPLKNGEHDLSAMLDQIDENTRIVWVCNPNNPSGTYTTQEEFEAFIKQVPEDVLVVSDEAYIEYVTAEDFPNTLSQLEKYPNLMVLRTFSKAYGLASLRIGYGVASEDLISMLDPVRPPFNTTTMAQYAAKAALDDQEYIEDCRQRNRKGLDEFERFCEERGFTYLPSQTNFLLMDTGVPGDEMFDALLRKGVIVRSGEALGFPHSIRVTVGTEDENQNFLKAIDECLSENSFVVEKQ</sequence>
<dbReference type="GO" id="GO:0030170">
    <property type="term" value="F:pyridoxal phosphate binding"/>
    <property type="evidence" value="ECO:0007669"/>
    <property type="project" value="InterPro"/>
</dbReference>
<dbReference type="InterPro" id="IPR050106">
    <property type="entry name" value="HistidinolP_aminotransfase"/>
</dbReference>
<evidence type="ECO:0000256" key="1">
    <source>
        <dbReference type="ARBA" id="ARBA00001933"/>
    </source>
</evidence>
<dbReference type="CDD" id="cd00609">
    <property type="entry name" value="AAT_like"/>
    <property type="match status" value="1"/>
</dbReference>
<dbReference type="InterPro" id="IPR015424">
    <property type="entry name" value="PyrdxlP-dep_Trfase"/>
</dbReference>
<dbReference type="InterPro" id="IPR015421">
    <property type="entry name" value="PyrdxlP-dep_Trfase_major"/>
</dbReference>
<dbReference type="InterPro" id="IPR005861">
    <property type="entry name" value="HisP_aminotrans"/>
</dbReference>
<dbReference type="Proteomes" id="UP000275076">
    <property type="component" value="Unassembled WGS sequence"/>
</dbReference>
<dbReference type="UniPathway" id="UPA00031">
    <property type="reaction ID" value="UER00012"/>
</dbReference>
<dbReference type="GO" id="GO:0000105">
    <property type="term" value="P:L-histidine biosynthetic process"/>
    <property type="evidence" value="ECO:0007669"/>
    <property type="project" value="UniProtKB-UniRule"/>
</dbReference>
<dbReference type="Gene3D" id="3.40.640.10">
    <property type="entry name" value="Type I PLP-dependent aspartate aminotransferase-like (Major domain)"/>
    <property type="match status" value="1"/>
</dbReference>
<comment type="subunit">
    <text evidence="3 9">Homodimer.</text>
</comment>
<dbReference type="PROSITE" id="PS00599">
    <property type="entry name" value="AA_TRANSFER_CLASS_2"/>
    <property type="match status" value="1"/>
</dbReference>
<proteinExistence type="inferred from homology"/>
<evidence type="ECO:0000313" key="11">
    <source>
        <dbReference type="EMBL" id="RSL33453.1"/>
    </source>
</evidence>
<dbReference type="InterPro" id="IPR001917">
    <property type="entry name" value="Aminotrans_II_pyridoxalP_BS"/>
</dbReference>
<dbReference type="InterPro" id="IPR015422">
    <property type="entry name" value="PyrdxlP-dep_Trfase_small"/>
</dbReference>
<reference evidence="11 12" key="1">
    <citation type="submission" date="2018-10" db="EMBL/GenBank/DDBJ databases">
        <title>Draft genome sequence of Bacillus salarius IM0101, isolated from a hypersaline soil in Inner Mongolia, China.</title>
        <authorList>
            <person name="Yamprayoonswat W."/>
            <person name="Boonvisut S."/>
            <person name="Jumpathong W."/>
            <person name="Sittihan S."/>
            <person name="Ruangsuj P."/>
            <person name="Wanthongcharoen S."/>
            <person name="Thongpramul N."/>
            <person name="Pimmason S."/>
            <person name="Yu B."/>
            <person name="Yasawong M."/>
        </authorList>
    </citation>
    <scope>NUCLEOTIDE SEQUENCE [LARGE SCALE GENOMIC DNA]</scope>
    <source>
        <strain evidence="11 12">IM0101</strain>
    </source>
</reference>
<comment type="caution">
    <text evidence="11">The sequence shown here is derived from an EMBL/GenBank/DDBJ whole genome shotgun (WGS) entry which is preliminary data.</text>
</comment>
<evidence type="ECO:0000256" key="6">
    <source>
        <dbReference type="ARBA" id="ARBA00022898"/>
    </source>
</evidence>
<feature type="modified residue" description="N6-(pyridoxal phosphate)lysine" evidence="9">
    <location>
        <position position="222"/>
    </location>
</feature>
<comment type="pathway">
    <text evidence="2 9">Amino-acid biosynthesis; L-histidine biosynthesis; L-histidine from 5-phospho-alpha-D-ribose 1-diphosphate: step 7/9.</text>
</comment>
<keyword evidence="5 9" id="KW-0808">Transferase</keyword>
<evidence type="ECO:0000256" key="5">
    <source>
        <dbReference type="ARBA" id="ARBA00022679"/>
    </source>
</evidence>
<dbReference type="EC" id="2.6.1.9" evidence="9"/>
<keyword evidence="7 9" id="KW-0368">Histidine biosynthesis</keyword>
<keyword evidence="6 9" id="KW-0663">Pyridoxal phosphate</keyword>
<dbReference type="Pfam" id="PF00155">
    <property type="entry name" value="Aminotran_1_2"/>
    <property type="match status" value="1"/>
</dbReference>
<dbReference type="AlphaFoldDB" id="A0A3R9WTV0"/>
<name>A0A3R9WTV0_9BACI</name>
<comment type="similarity">
    <text evidence="9">Belongs to the class-II pyridoxal-phosphate-dependent aminotransferase family. Histidinol-phosphate aminotransferase subfamily.</text>
</comment>
<feature type="domain" description="Aminotransferase class I/classII large" evidence="10">
    <location>
        <begin position="30"/>
        <end position="355"/>
    </location>
</feature>
<dbReference type="GO" id="GO:0004400">
    <property type="term" value="F:histidinol-phosphate transaminase activity"/>
    <property type="evidence" value="ECO:0007669"/>
    <property type="project" value="UniProtKB-UniRule"/>
</dbReference>